<evidence type="ECO:0000313" key="3">
    <source>
        <dbReference type="EMBL" id="QXJ19578.1"/>
    </source>
</evidence>
<dbReference type="EMBL" id="CP059572">
    <property type="protein sequence ID" value="QXJ19578.1"/>
    <property type="molecule type" value="Genomic_DNA"/>
</dbReference>
<feature type="region of interest" description="Disordered" evidence="1">
    <location>
        <begin position="1"/>
        <end position="42"/>
    </location>
</feature>
<feature type="compositionally biased region" description="Pro residues" evidence="1">
    <location>
        <begin position="27"/>
        <end position="37"/>
    </location>
</feature>
<evidence type="ECO:0000313" key="4">
    <source>
        <dbReference type="Proteomes" id="UP001049518"/>
    </source>
</evidence>
<dbReference type="InterPro" id="IPR036390">
    <property type="entry name" value="WH_DNA-bd_sf"/>
</dbReference>
<sequence>MSTAPPTPPGGGRPPSPTPTATASSWPRPPPGPPEPGTGPVTATADALFSALASPVRRELLRLLLDGPRTAGALAAHFDMARPSVSEHLRVLRDAGLVAETRRGRERHYHLEAAPLMDLADWLHPYERFWRQKTAALRRVLDEEDP</sequence>
<dbReference type="InterPro" id="IPR036388">
    <property type="entry name" value="WH-like_DNA-bd_sf"/>
</dbReference>
<dbReference type="PANTHER" id="PTHR38600">
    <property type="entry name" value="TRANSCRIPTIONAL REGULATORY PROTEIN"/>
    <property type="match status" value="1"/>
</dbReference>
<dbReference type="NCBIfam" id="NF033788">
    <property type="entry name" value="HTH_metalloreg"/>
    <property type="match status" value="1"/>
</dbReference>
<organism evidence="3 4">
    <name type="scientific">Actinomadura graeca</name>
    <dbReference type="NCBI Taxonomy" id="2750812"/>
    <lineage>
        <taxon>Bacteria</taxon>
        <taxon>Bacillati</taxon>
        <taxon>Actinomycetota</taxon>
        <taxon>Actinomycetes</taxon>
        <taxon>Streptosporangiales</taxon>
        <taxon>Thermomonosporaceae</taxon>
        <taxon>Actinomadura</taxon>
    </lineage>
</organism>
<dbReference type="InterPro" id="IPR001845">
    <property type="entry name" value="HTH_ArsR_DNA-bd_dom"/>
</dbReference>
<gene>
    <name evidence="3" type="ORF">AGRA3207_000138</name>
</gene>
<dbReference type="SUPFAM" id="SSF46785">
    <property type="entry name" value="Winged helix' DNA-binding domain"/>
    <property type="match status" value="1"/>
</dbReference>
<dbReference type="PROSITE" id="PS50987">
    <property type="entry name" value="HTH_ARSR_2"/>
    <property type="match status" value="1"/>
</dbReference>
<dbReference type="Proteomes" id="UP001049518">
    <property type="component" value="Chromosome"/>
</dbReference>
<reference evidence="3" key="1">
    <citation type="submission" date="2020-07" db="EMBL/GenBank/DDBJ databases">
        <authorList>
            <person name="Tarantini F.S."/>
            <person name="Hong K.W."/>
            <person name="Chan K.G."/>
        </authorList>
    </citation>
    <scope>NUCLEOTIDE SEQUENCE</scope>
    <source>
        <strain evidence="3">32-07</strain>
    </source>
</reference>
<feature type="compositionally biased region" description="Pro residues" evidence="1">
    <location>
        <begin position="1"/>
        <end position="18"/>
    </location>
</feature>
<dbReference type="Gene3D" id="1.10.10.10">
    <property type="entry name" value="Winged helix-like DNA-binding domain superfamily/Winged helix DNA-binding domain"/>
    <property type="match status" value="1"/>
</dbReference>
<dbReference type="PANTHER" id="PTHR38600:SF1">
    <property type="entry name" value="TRANSCRIPTIONAL REGULATORY PROTEIN"/>
    <property type="match status" value="1"/>
</dbReference>
<proteinExistence type="predicted"/>
<dbReference type="SMART" id="SM00418">
    <property type="entry name" value="HTH_ARSR"/>
    <property type="match status" value="1"/>
</dbReference>
<feature type="domain" description="HTH arsR-type" evidence="2">
    <location>
        <begin position="37"/>
        <end position="131"/>
    </location>
</feature>
<evidence type="ECO:0000259" key="2">
    <source>
        <dbReference type="PROSITE" id="PS50987"/>
    </source>
</evidence>
<protein>
    <submittedName>
        <fullName evidence="3">Helix-turn-helix transcriptional regulator</fullName>
    </submittedName>
</protein>
<dbReference type="CDD" id="cd00090">
    <property type="entry name" value="HTH_ARSR"/>
    <property type="match status" value="1"/>
</dbReference>
<accession>A0ABX8QM13</accession>
<name>A0ABX8QM13_9ACTN</name>
<keyword evidence="4" id="KW-1185">Reference proteome</keyword>
<dbReference type="InterPro" id="IPR011991">
    <property type="entry name" value="ArsR-like_HTH"/>
</dbReference>
<dbReference type="Pfam" id="PF01022">
    <property type="entry name" value="HTH_5"/>
    <property type="match status" value="1"/>
</dbReference>
<dbReference type="PRINTS" id="PR00778">
    <property type="entry name" value="HTHARSR"/>
</dbReference>
<evidence type="ECO:0000256" key="1">
    <source>
        <dbReference type="SAM" id="MobiDB-lite"/>
    </source>
</evidence>